<dbReference type="PANTHER" id="PTHR22255:SF1">
    <property type="entry name" value="LD32918P"/>
    <property type="match status" value="1"/>
</dbReference>
<evidence type="ECO:0000313" key="4">
    <source>
        <dbReference type="EMBL" id="CAL4091856.1"/>
    </source>
</evidence>
<feature type="domain" description="DUF7043" evidence="2">
    <location>
        <begin position="222"/>
        <end position="333"/>
    </location>
</feature>
<evidence type="ECO:0000259" key="2">
    <source>
        <dbReference type="Pfam" id="PF23070"/>
    </source>
</evidence>
<keyword evidence="5" id="KW-1185">Reference proteome</keyword>
<evidence type="ECO:0000259" key="3">
    <source>
        <dbReference type="Pfam" id="PF23071"/>
    </source>
</evidence>
<accession>A0AAV2QRR8</accession>
<dbReference type="EMBL" id="CAXKWB010008664">
    <property type="protein sequence ID" value="CAL4091856.1"/>
    <property type="molecule type" value="Genomic_DNA"/>
</dbReference>
<sequence>MTNHGTCQYLHKERHDNITILFKDADCYHCVRIYVRTVNLLEKAETGCLSFKSSPNLEEACSPISDKKTLISMFNENYIPKNCRSAIEGVWSFGYQNRFSFTGECNNEYNQIKSCQTPGNQFLIANQRFTINYTKCEGIRESITGVTEYACLGDWFIGKNHYFALANTKESRKEEKYRCMVRNRDDDIYMGSSITPECQAVQTPENSPFRYKMAPVKQRIVEAGCLFPQNFTGDWINTEHTDADVFINETHIIETQYPDIGRFRRTIYVCREQKGNRYMLARHNPDGCQTDYVCFEFIPRHHNIIRFRKGVEMFIEQFSDVCSWVQFKSGRAWNYNLMLAKDPVPIQCPVAGKFNFTQQGDEPFKTRILGGLTEDPWDSIKCNTKISDLSVCDKDQKEIWIDAKLCLDVDAYGRTEDIYSDPDFKLKCVGYWKENMKSYLITYDELDPISRYRCWVYQRADINRIIMSQSVGPFCNLQQTVHAKTTYEGAAVSLYMIEYEREHDRCPMHFDDGSNPWKKPGSQLHVFNFNNKAETAGASIATMLTLLLTCMLARNH</sequence>
<feature type="domain" description="DUF7042" evidence="1">
    <location>
        <begin position="81"/>
        <end position="214"/>
    </location>
</feature>
<dbReference type="GO" id="GO:0042060">
    <property type="term" value="P:wound healing"/>
    <property type="evidence" value="ECO:0007669"/>
    <property type="project" value="TreeGrafter"/>
</dbReference>
<dbReference type="AlphaFoldDB" id="A0AAV2QRR8"/>
<name>A0AAV2QRR8_MEGNR</name>
<dbReference type="Pfam" id="PF23071">
    <property type="entry name" value="DUF7044"/>
    <property type="match status" value="1"/>
</dbReference>
<protein>
    <submittedName>
        <fullName evidence="4">Uncharacterized protein</fullName>
    </submittedName>
</protein>
<dbReference type="InterPro" id="IPR055471">
    <property type="entry name" value="DUF7043"/>
</dbReference>
<dbReference type="InterPro" id="IPR055472">
    <property type="entry name" value="DUF7044"/>
</dbReference>
<gene>
    <name evidence="4" type="ORF">MNOR_LOCUS14449</name>
</gene>
<proteinExistence type="predicted"/>
<dbReference type="Pfam" id="PF23070">
    <property type="entry name" value="DUF7043"/>
    <property type="match status" value="1"/>
</dbReference>
<reference evidence="4 5" key="1">
    <citation type="submission" date="2024-05" db="EMBL/GenBank/DDBJ databases">
        <authorList>
            <person name="Wallberg A."/>
        </authorList>
    </citation>
    <scope>NUCLEOTIDE SEQUENCE [LARGE SCALE GENOMIC DNA]</scope>
</reference>
<evidence type="ECO:0000313" key="5">
    <source>
        <dbReference type="Proteomes" id="UP001497623"/>
    </source>
</evidence>
<dbReference type="InterPro" id="IPR055470">
    <property type="entry name" value="DUF7042"/>
</dbReference>
<feature type="domain" description="DUF7044" evidence="3">
    <location>
        <begin position="1"/>
        <end position="62"/>
    </location>
</feature>
<organism evidence="4 5">
    <name type="scientific">Meganyctiphanes norvegica</name>
    <name type="common">Northern krill</name>
    <name type="synonym">Thysanopoda norvegica</name>
    <dbReference type="NCBI Taxonomy" id="48144"/>
    <lineage>
        <taxon>Eukaryota</taxon>
        <taxon>Metazoa</taxon>
        <taxon>Ecdysozoa</taxon>
        <taxon>Arthropoda</taxon>
        <taxon>Crustacea</taxon>
        <taxon>Multicrustacea</taxon>
        <taxon>Malacostraca</taxon>
        <taxon>Eumalacostraca</taxon>
        <taxon>Eucarida</taxon>
        <taxon>Euphausiacea</taxon>
        <taxon>Euphausiidae</taxon>
        <taxon>Meganyctiphanes</taxon>
    </lineage>
</organism>
<dbReference type="PANTHER" id="PTHR22255">
    <property type="entry name" value="LP06548P"/>
    <property type="match status" value="1"/>
</dbReference>
<dbReference type="Proteomes" id="UP001497623">
    <property type="component" value="Unassembled WGS sequence"/>
</dbReference>
<comment type="caution">
    <text evidence="4">The sequence shown here is derived from an EMBL/GenBank/DDBJ whole genome shotgun (WGS) entry which is preliminary data.</text>
</comment>
<feature type="domain" description="DUF7042" evidence="1">
    <location>
        <begin position="345"/>
        <end position="488"/>
    </location>
</feature>
<evidence type="ECO:0000259" key="1">
    <source>
        <dbReference type="Pfam" id="PF23069"/>
    </source>
</evidence>
<dbReference type="Pfam" id="PF23069">
    <property type="entry name" value="DUF7042"/>
    <property type="match status" value="2"/>
</dbReference>